<organism evidence="1 2">
    <name type="scientific">Lentilactobacillus sunkii DSM 19904</name>
    <dbReference type="NCBI Taxonomy" id="1423808"/>
    <lineage>
        <taxon>Bacteria</taxon>
        <taxon>Bacillati</taxon>
        <taxon>Bacillota</taxon>
        <taxon>Bacilli</taxon>
        <taxon>Lactobacillales</taxon>
        <taxon>Lactobacillaceae</taxon>
        <taxon>Lentilactobacillus</taxon>
    </lineage>
</organism>
<protein>
    <submittedName>
        <fullName evidence="1">Uncharacterized protein</fullName>
    </submittedName>
</protein>
<dbReference type="AlphaFoldDB" id="A0A0R1KVQ8"/>
<proteinExistence type="predicted"/>
<dbReference type="RefSeq" id="WP_057826035.1">
    <property type="nucleotide sequence ID" value="NZ_AZEA01000019.1"/>
</dbReference>
<gene>
    <name evidence="1" type="ORF">FD17_GL000963</name>
</gene>
<dbReference type="OrthoDB" id="2326580at2"/>
<sequence length="126" mass="14153">MHLKMGRIIKKQGVPVQIYSADSDKGTSDGGFRTPQLIAQRTPDLEAKWVLVPAGTYGAMTFQRNDGTDIDYDMELVGTKAFPENSVVIDVRTGIKYWIKHIEDLQGYSDVMIYELKASDKDEPII</sequence>
<accession>A0A0R1KVQ8</accession>
<comment type="caution">
    <text evidence="1">The sequence shown here is derived from an EMBL/GenBank/DDBJ whole genome shotgun (WGS) entry which is preliminary data.</text>
</comment>
<evidence type="ECO:0000313" key="1">
    <source>
        <dbReference type="EMBL" id="KRK87564.1"/>
    </source>
</evidence>
<reference evidence="1 2" key="1">
    <citation type="journal article" date="2015" name="Genome Announc.">
        <title>Expanding the biotechnology potential of lactobacilli through comparative genomics of 213 strains and associated genera.</title>
        <authorList>
            <person name="Sun Z."/>
            <person name="Harris H.M."/>
            <person name="McCann A."/>
            <person name="Guo C."/>
            <person name="Argimon S."/>
            <person name="Zhang W."/>
            <person name="Yang X."/>
            <person name="Jeffery I.B."/>
            <person name="Cooney J.C."/>
            <person name="Kagawa T.F."/>
            <person name="Liu W."/>
            <person name="Song Y."/>
            <person name="Salvetti E."/>
            <person name="Wrobel A."/>
            <person name="Rasinkangas P."/>
            <person name="Parkhill J."/>
            <person name="Rea M.C."/>
            <person name="O'Sullivan O."/>
            <person name="Ritari J."/>
            <person name="Douillard F.P."/>
            <person name="Paul Ross R."/>
            <person name="Yang R."/>
            <person name="Briner A.E."/>
            <person name="Felis G.E."/>
            <person name="de Vos W.M."/>
            <person name="Barrangou R."/>
            <person name="Klaenhammer T.R."/>
            <person name="Caufield P.W."/>
            <person name="Cui Y."/>
            <person name="Zhang H."/>
            <person name="O'Toole P.W."/>
        </authorList>
    </citation>
    <scope>NUCLEOTIDE SEQUENCE [LARGE SCALE GENOMIC DNA]</scope>
    <source>
        <strain evidence="1 2">DSM 19904</strain>
    </source>
</reference>
<dbReference type="PATRIC" id="fig|1423808.3.peg.972"/>
<keyword evidence="2" id="KW-1185">Reference proteome</keyword>
<name>A0A0R1KVQ8_9LACO</name>
<dbReference type="Proteomes" id="UP000051581">
    <property type="component" value="Unassembled WGS sequence"/>
</dbReference>
<evidence type="ECO:0000313" key="2">
    <source>
        <dbReference type="Proteomes" id="UP000051581"/>
    </source>
</evidence>
<dbReference type="EMBL" id="AZEA01000019">
    <property type="protein sequence ID" value="KRK87564.1"/>
    <property type="molecule type" value="Genomic_DNA"/>
</dbReference>